<dbReference type="RefSeq" id="WP_145075494.1">
    <property type="nucleotide sequence ID" value="NZ_CP036298.1"/>
</dbReference>
<gene>
    <name evidence="1" type="ORF">Q31a_13300</name>
</gene>
<dbReference type="KEGG" id="ahel:Q31a_13300"/>
<proteinExistence type="predicted"/>
<dbReference type="OrthoDB" id="290434at2"/>
<evidence type="ECO:0000313" key="1">
    <source>
        <dbReference type="EMBL" id="QDV23037.1"/>
    </source>
</evidence>
<evidence type="ECO:0000313" key="2">
    <source>
        <dbReference type="Proteomes" id="UP000318017"/>
    </source>
</evidence>
<dbReference type="EMBL" id="CP036298">
    <property type="protein sequence ID" value="QDV23037.1"/>
    <property type="molecule type" value="Genomic_DNA"/>
</dbReference>
<keyword evidence="2" id="KW-1185">Reference proteome</keyword>
<sequence>MHKTSAESTVSKVLSEDVLTLAQARSELFKISGKRPDKATMTRWIHRGVGGVRLEAVRLGCQLFTSRQALTRFIAARTEKSVGV</sequence>
<dbReference type="InterPro" id="IPR011474">
    <property type="entry name" value="DUF1580"/>
</dbReference>
<accession>A0A518G357</accession>
<dbReference type="Proteomes" id="UP000318017">
    <property type="component" value="Chromosome"/>
</dbReference>
<reference evidence="1 2" key="1">
    <citation type="submission" date="2019-02" db="EMBL/GenBank/DDBJ databases">
        <title>Deep-cultivation of Planctomycetes and their phenomic and genomic characterization uncovers novel biology.</title>
        <authorList>
            <person name="Wiegand S."/>
            <person name="Jogler M."/>
            <person name="Boedeker C."/>
            <person name="Pinto D."/>
            <person name="Vollmers J."/>
            <person name="Rivas-Marin E."/>
            <person name="Kohn T."/>
            <person name="Peeters S.H."/>
            <person name="Heuer A."/>
            <person name="Rast P."/>
            <person name="Oberbeckmann S."/>
            <person name="Bunk B."/>
            <person name="Jeske O."/>
            <person name="Meyerdierks A."/>
            <person name="Storesund J.E."/>
            <person name="Kallscheuer N."/>
            <person name="Luecker S."/>
            <person name="Lage O.M."/>
            <person name="Pohl T."/>
            <person name="Merkel B.J."/>
            <person name="Hornburger P."/>
            <person name="Mueller R.-W."/>
            <person name="Bruemmer F."/>
            <person name="Labrenz M."/>
            <person name="Spormann A.M."/>
            <person name="Op den Camp H."/>
            <person name="Overmann J."/>
            <person name="Amann R."/>
            <person name="Jetten M.S.M."/>
            <person name="Mascher T."/>
            <person name="Medema M.H."/>
            <person name="Devos D.P."/>
            <person name="Kaster A.-K."/>
            <person name="Ovreas L."/>
            <person name="Rohde M."/>
            <person name="Galperin M.Y."/>
            <person name="Jogler C."/>
        </authorList>
    </citation>
    <scope>NUCLEOTIDE SEQUENCE [LARGE SCALE GENOMIC DNA]</scope>
    <source>
        <strain evidence="1 2">Q31a</strain>
    </source>
</reference>
<dbReference type="AlphaFoldDB" id="A0A518G357"/>
<protein>
    <submittedName>
        <fullName evidence="1">Uncharacterized protein</fullName>
    </submittedName>
</protein>
<dbReference type="Pfam" id="PF07618">
    <property type="entry name" value="DUF1580"/>
    <property type="match status" value="1"/>
</dbReference>
<organism evidence="1 2">
    <name type="scientific">Aureliella helgolandensis</name>
    <dbReference type="NCBI Taxonomy" id="2527968"/>
    <lineage>
        <taxon>Bacteria</taxon>
        <taxon>Pseudomonadati</taxon>
        <taxon>Planctomycetota</taxon>
        <taxon>Planctomycetia</taxon>
        <taxon>Pirellulales</taxon>
        <taxon>Pirellulaceae</taxon>
        <taxon>Aureliella</taxon>
    </lineage>
</organism>
<name>A0A518G357_9BACT</name>